<evidence type="ECO:0000256" key="2">
    <source>
        <dbReference type="SAM" id="Phobius"/>
    </source>
</evidence>
<keyword evidence="2" id="KW-0812">Transmembrane</keyword>
<dbReference type="Proteomes" id="UP001583177">
    <property type="component" value="Unassembled WGS sequence"/>
</dbReference>
<feature type="transmembrane region" description="Helical" evidence="2">
    <location>
        <begin position="116"/>
        <end position="137"/>
    </location>
</feature>
<comment type="caution">
    <text evidence="3">The sequence shown here is derived from an EMBL/GenBank/DDBJ whole genome shotgun (WGS) entry which is preliminary data.</text>
</comment>
<keyword evidence="4" id="KW-1185">Reference proteome</keyword>
<reference evidence="3 4" key="1">
    <citation type="journal article" date="2024" name="IMA Fungus">
        <title>IMA Genome - F19 : A genome assembly and annotation guide to empower mycologists, including annotated draft genome sequences of Ceratocystis pirilliformis, Diaporthe australafricana, Fusarium ophioides, Paecilomyces lecythidis, and Sporothrix stenoceras.</title>
        <authorList>
            <person name="Aylward J."/>
            <person name="Wilson A.M."/>
            <person name="Visagie C.M."/>
            <person name="Spraker J."/>
            <person name="Barnes I."/>
            <person name="Buitendag C."/>
            <person name="Ceriani C."/>
            <person name="Del Mar Angel L."/>
            <person name="du Plessis D."/>
            <person name="Fuchs T."/>
            <person name="Gasser K."/>
            <person name="Kramer D."/>
            <person name="Li W."/>
            <person name="Munsamy K."/>
            <person name="Piso A."/>
            <person name="Price J.L."/>
            <person name="Sonnekus B."/>
            <person name="Thomas C."/>
            <person name="van der Nest A."/>
            <person name="van Dijk A."/>
            <person name="van Heerden A."/>
            <person name="van Vuuren N."/>
            <person name="Yilmaz N."/>
            <person name="Duong T.A."/>
            <person name="van der Merwe N.A."/>
            <person name="Wingfield M.J."/>
            <person name="Wingfield B.D."/>
        </authorList>
    </citation>
    <scope>NUCLEOTIDE SEQUENCE [LARGE SCALE GENOMIC DNA]</scope>
    <source>
        <strain evidence="3 4">CMW 18300</strain>
    </source>
</reference>
<proteinExistence type="predicted"/>
<gene>
    <name evidence="3" type="ORF">Daus18300_011917</name>
</gene>
<evidence type="ECO:0000313" key="4">
    <source>
        <dbReference type="Proteomes" id="UP001583177"/>
    </source>
</evidence>
<keyword evidence="2" id="KW-0472">Membrane</keyword>
<evidence type="ECO:0000313" key="3">
    <source>
        <dbReference type="EMBL" id="KAL1853178.1"/>
    </source>
</evidence>
<dbReference type="EMBL" id="JAWRVE010000152">
    <property type="protein sequence ID" value="KAL1853178.1"/>
    <property type="molecule type" value="Genomic_DNA"/>
</dbReference>
<evidence type="ECO:0008006" key="5">
    <source>
        <dbReference type="Google" id="ProtNLM"/>
    </source>
</evidence>
<feature type="transmembrane region" description="Helical" evidence="2">
    <location>
        <begin position="157"/>
        <end position="186"/>
    </location>
</feature>
<feature type="transmembrane region" description="Helical" evidence="2">
    <location>
        <begin position="27"/>
        <end position="50"/>
    </location>
</feature>
<keyword evidence="2" id="KW-1133">Transmembrane helix</keyword>
<feature type="region of interest" description="Disordered" evidence="1">
    <location>
        <begin position="230"/>
        <end position="252"/>
    </location>
</feature>
<sequence>MGGDGISSRPENTDISSKPRRRRNDGYFWQLIILRIPLAVFAVVIIAYLVHYMQKWQGAIRRPEDADDPNVTRKDAQGQSGLALGMASVSLVVALWETLARVAPRKQFWPKPLGPVTIFFDLVVIGLGVPGWLFFLMAEYNTDPSYPTPWGYDQDRAAMMVIVFWVFHCVTCITGCSACCGCCCFASTTPEQKEKATQIHPAQIQDLEQGGIDDALPNYKQSTGLEEIELDATPVDPPSYPEAVRLHPHTND</sequence>
<accession>A0ABR3W4T1</accession>
<name>A0ABR3W4T1_9PEZI</name>
<evidence type="ECO:0000256" key="1">
    <source>
        <dbReference type="SAM" id="MobiDB-lite"/>
    </source>
</evidence>
<protein>
    <recommendedName>
        <fullName evidence="5">Integral membrane protein</fullName>
    </recommendedName>
</protein>
<organism evidence="3 4">
    <name type="scientific">Diaporthe australafricana</name>
    <dbReference type="NCBI Taxonomy" id="127596"/>
    <lineage>
        <taxon>Eukaryota</taxon>
        <taxon>Fungi</taxon>
        <taxon>Dikarya</taxon>
        <taxon>Ascomycota</taxon>
        <taxon>Pezizomycotina</taxon>
        <taxon>Sordariomycetes</taxon>
        <taxon>Sordariomycetidae</taxon>
        <taxon>Diaporthales</taxon>
        <taxon>Diaporthaceae</taxon>
        <taxon>Diaporthe</taxon>
    </lineage>
</organism>
<feature type="transmembrane region" description="Helical" evidence="2">
    <location>
        <begin position="82"/>
        <end position="104"/>
    </location>
</feature>